<keyword evidence="4" id="KW-1185">Reference proteome</keyword>
<dbReference type="RefSeq" id="WP_167952028.1">
    <property type="nucleotide sequence ID" value="NZ_JAATJE010000001.1"/>
</dbReference>
<sequence>MPQRPRKKAEDDAPDQRVGRALRGVYQETVEETVPDEMLDLLKKLG</sequence>
<protein>
    <recommendedName>
        <fullName evidence="2">Anti-sigma factor NepR domain-containing protein</fullName>
    </recommendedName>
</protein>
<comment type="caution">
    <text evidence="3">The sequence shown here is derived from an EMBL/GenBank/DDBJ whole genome shotgun (WGS) entry which is preliminary data.</text>
</comment>
<dbReference type="Proteomes" id="UP000734218">
    <property type="component" value="Unassembled WGS sequence"/>
</dbReference>
<reference evidence="3 4" key="1">
    <citation type="submission" date="2020-03" db="EMBL/GenBank/DDBJ databases">
        <title>Genomic Encyclopedia of Type Strains, Phase IV (KMG-IV): sequencing the most valuable type-strain genomes for metagenomic binning, comparative biology and taxonomic classification.</title>
        <authorList>
            <person name="Goeker M."/>
        </authorList>
    </citation>
    <scope>NUCLEOTIDE SEQUENCE [LARGE SCALE GENOMIC DNA]</scope>
    <source>
        <strain evidence="3 4">DSM 27651</strain>
    </source>
</reference>
<organism evidence="3 4">
    <name type="scientific">Sphingomonas jejuensis</name>
    <dbReference type="NCBI Taxonomy" id="904715"/>
    <lineage>
        <taxon>Bacteria</taxon>
        <taxon>Pseudomonadati</taxon>
        <taxon>Pseudomonadota</taxon>
        <taxon>Alphaproteobacteria</taxon>
        <taxon>Sphingomonadales</taxon>
        <taxon>Sphingomonadaceae</taxon>
        <taxon>Sphingomonas</taxon>
    </lineage>
</organism>
<dbReference type="Pfam" id="PF18557">
    <property type="entry name" value="NepR"/>
    <property type="match status" value="1"/>
</dbReference>
<feature type="domain" description="Anti-sigma factor NepR" evidence="2">
    <location>
        <begin position="16"/>
        <end position="45"/>
    </location>
</feature>
<feature type="compositionally biased region" description="Basic and acidic residues" evidence="1">
    <location>
        <begin position="8"/>
        <end position="18"/>
    </location>
</feature>
<evidence type="ECO:0000313" key="3">
    <source>
        <dbReference type="EMBL" id="NJC32674.1"/>
    </source>
</evidence>
<evidence type="ECO:0000259" key="2">
    <source>
        <dbReference type="Pfam" id="PF18557"/>
    </source>
</evidence>
<proteinExistence type="predicted"/>
<dbReference type="EMBL" id="JAATJE010000001">
    <property type="protein sequence ID" value="NJC32674.1"/>
    <property type="molecule type" value="Genomic_DNA"/>
</dbReference>
<accession>A0ABX0XHI5</accession>
<evidence type="ECO:0000313" key="4">
    <source>
        <dbReference type="Proteomes" id="UP000734218"/>
    </source>
</evidence>
<evidence type="ECO:0000256" key="1">
    <source>
        <dbReference type="SAM" id="MobiDB-lite"/>
    </source>
</evidence>
<name>A0ABX0XHI5_9SPHN</name>
<gene>
    <name evidence="3" type="ORF">GGR88_000148</name>
</gene>
<dbReference type="InterPro" id="IPR041649">
    <property type="entry name" value="NepR"/>
</dbReference>
<feature type="region of interest" description="Disordered" evidence="1">
    <location>
        <begin position="1"/>
        <end position="20"/>
    </location>
</feature>